<dbReference type="RefSeq" id="WP_190423576.1">
    <property type="nucleotide sequence ID" value="NZ_JAAOCA010000026.1"/>
</dbReference>
<gene>
    <name evidence="1" type="ORF">HAQ05_19515</name>
</gene>
<keyword evidence="2" id="KW-1185">Reference proteome</keyword>
<comment type="caution">
    <text evidence="1">The sequence shown here is derived from an EMBL/GenBank/DDBJ whole genome shotgun (WGS) entry which is preliminary data.</text>
</comment>
<reference evidence="1 2" key="1">
    <citation type="journal article" date="2020" name="Insects">
        <title>Bacteria Belonging to Pseudomonas typographi sp. nov. from the Bark Beetle Ips typographus Have Genomic Potential to Aid in the Host Ecology.</title>
        <authorList>
            <person name="Peral-Aranega E."/>
            <person name="Saati-Santamaria Z."/>
            <person name="Kolarik M."/>
            <person name="Rivas R."/>
            <person name="Garcia-Fraile P."/>
        </authorList>
    </citation>
    <scope>NUCLEOTIDE SEQUENCE [LARGE SCALE GENOMIC DNA]</scope>
    <source>
        <strain evidence="1 2">CA3A</strain>
    </source>
</reference>
<dbReference type="Proteomes" id="UP000805841">
    <property type="component" value="Unassembled WGS sequence"/>
</dbReference>
<evidence type="ECO:0000313" key="2">
    <source>
        <dbReference type="Proteomes" id="UP000805841"/>
    </source>
</evidence>
<name>A0ABR7Z5T7_9PSED</name>
<proteinExistence type="predicted"/>
<dbReference type="EMBL" id="JAAOCA010000026">
    <property type="protein sequence ID" value="MBD1600874.1"/>
    <property type="molecule type" value="Genomic_DNA"/>
</dbReference>
<organism evidence="1 2">
    <name type="scientific">Pseudomonas typographi</name>
    <dbReference type="NCBI Taxonomy" id="2715964"/>
    <lineage>
        <taxon>Bacteria</taxon>
        <taxon>Pseudomonadati</taxon>
        <taxon>Pseudomonadota</taxon>
        <taxon>Gammaproteobacteria</taxon>
        <taxon>Pseudomonadales</taxon>
        <taxon>Pseudomonadaceae</taxon>
        <taxon>Pseudomonas</taxon>
    </lineage>
</organism>
<accession>A0ABR7Z5T7</accession>
<protein>
    <submittedName>
        <fullName evidence="1">Uncharacterized protein</fullName>
    </submittedName>
</protein>
<evidence type="ECO:0000313" key="1">
    <source>
        <dbReference type="EMBL" id="MBD1600874.1"/>
    </source>
</evidence>
<sequence length="61" mass="6516">MSNVAEFADHTPHVALEAADGVHVIPVLLLQAVIRGQKPSSVLTEPVLQSIINAWLEKACS</sequence>